<dbReference type="NCBIfam" id="TIGR01509">
    <property type="entry name" value="HAD-SF-IA-v3"/>
    <property type="match status" value="1"/>
</dbReference>
<evidence type="ECO:0000313" key="2">
    <source>
        <dbReference type="Proteomes" id="UP000031774"/>
    </source>
</evidence>
<dbReference type="RefSeq" id="WP_041132466.1">
    <property type="nucleotide sequence ID" value="NZ_CP010407.1"/>
</dbReference>
<sequence length="209" mass="22710">MSNRRTGLILDFGGVLTTPLLPAVLAFEQREGLPQGACLTALYKDEEGVRITSDLERGAVSQTEWNEFAGKMLGVPADNLMGRIFGDLRPEPLMINAAAAARRAGIKVGILSNSVGLAPWDLYDGYELEQLYDVVVISEQHLLRKPDPELFEITLKLMDLPAEECVFVDDTEGYVQAAEQLGLAGVHNQDPRQTVATLSELLGVDLAAS</sequence>
<proteinExistence type="predicted"/>
<name>A0A0B5IDG0_9ACTN</name>
<dbReference type="Proteomes" id="UP000031774">
    <property type="component" value="Chromosome"/>
</dbReference>
<dbReference type="HOGENOM" id="CLU_045011_9_4_11"/>
<accession>A0A0B5IDG0</accession>
<dbReference type="InterPro" id="IPR036412">
    <property type="entry name" value="HAD-like_sf"/>
</dbReference>
<dbReference type="Pfam" id="PF00702">
    <property type="entry name" value="Hydrolase"/>
    <property type="match status" value="1"/>
</dbReference>
<keyword evidence="2" id="KW-1185">Reference proteome</keyword>
<dbReference type="PANTHER" id="PTHR47829">
    <property type="entry name" value="HYDROLASE, PUTATIVE (AFU_ORTHOLOGUE AFUA_1G12880)-RELATED"/>
    <property type="match status" value="1"/>
</dbReference>
<dbReference type="Gene3D" id="3.40.50.1000">
    <property type="entry name" value="HAD superfamily/HAD-like"/>
    <property type="match status" value="1"/>
</dbReference>
<gene>
    <name evidence="1" type="ORF">SVTN_33585</name>
</gene>
<dbReference type="SUPFAM" id="SSF56784">
    <property type="entry name" value="HAD-like"/>
    <property type="match status" value="1"/>
</dbReference>
<dbReference type="AlphaFoldDB" id="A0A0B5IDG0"/>
<dbReference type="InterPro" id="IPR052898">
    <property type="entry name" value="ACAD10-like"/>
</dbReference>
<dbReference type="InterPro" id="IPR023198">
    <property type="entry name" value="PGP-like_dom2"/>
</dbReference>
<dbReference type="EMBL" id="CP010407">
    <property type="protein sequence ID" value="AJF68542.1"/>
    <property type="molecule type" value="Genomic_DNA"/>
</dbReference>
<protein>
    <submittedName>
        <fullName evidence="1">Haloacid dehalogenase</fullName>
    </submittedName>
</protein>
<dbReference type="InterPro" id="IPR023214">
    <property type="entry name" value="HAD_sf"/>
</dbReference>
<dbReference type="KEGG" id="svt:SVTN_33585"/>
<dbReference type="Gene3D" id="1.10.150.240">
    <property type="entry name" value="Putative phosphatase, domain 2"/>
    <property type="match status" value="1"/>
</dbReference>
<evidence type="ECO:0000313" key="1">
    <source>
        <dbReference type="EMBL" id="AJF68542.1"/>
    </source>
</evidence>
<dbReference type="PANTHER" id="PTHR47829:SF1">
    <property type="entry name" value="HAD FAMILY PHOSPHATASE"/>
    <property type="match status" value="1"/>
</dbReference>
<reference evidence="1 2" key="1">
    <citation type="submission" date="2014-12" db="EMBL/GenBank/DDBJ databases">
        <title>Complete genome sequence of Streptomyces vietnamensis strain GIMV4.0001, a genetic manipulable producer of the benzoisochromanequinone antibiotic granaticin.</title>
        <authorList>
            <person name="Deng M.R."/>
            <person name="Guo J."/>
            <person name="Ma L.Y."/>
            <person name="Feng G.D."/>
            <person name="Mo C.Y."/>
            <person name="Zhu H.H."/>
        </authorList>
    </citation>
    <scope>NUCLEOTIDE SEQUENCE [LARGE SCALE GENOMIC DNA]</scope>
    <source>
        <strain evidence="2">GIMV4.0001</strain>
    </source>
</reference>
<dbReference type="PRINTS" id="PR00413">
    <property type="entry name" value="HADHALOGNASE"/>
</dbReference>
<organism evidence="1 2">
    <name type="scientific">Streptomyces vietnamensis</name>
    <dbReference type="NCBI Taxonomy" id="362257"/>
    <lineage>
        <taxon>Bacteria</taxon>
        <taxon>Bacillati</taxon>
        <taxon>Actinomycetota</taxon>
        <taxon>Actinomycetes</taxon>
        <taxon>Kitasatosporales</taxon>
        <taxon>Streptomycetaceae</taxon>
        <taxon>Streptomyces</taxon>
    </lineage>
</organism>
<dbReference type="InterPro" id="IPR006439">
    <property type="entry name" value="HAD-SF_hydro_IA"/>
</dbReference>